<accession>A0A1G7D803</accession>
<protein>
    <submittedName>
        <fullName evidence="2">Type VI secretion system protein ImpF</fullName>
    </submittedName>
</protein>
<dbReference type="PANTHER" id="PTHR38595">
    <property type="entry name" value="CYTOPLASMIC PROTEIN-RELATED"/>
    <property type="match status" value="1"/>
</dbReference>
<dbReference type="Pfam" id="PF04965">
    <property type="entry name" value="GPW_gp25"/>
    <property type="match status" value="1"/>
</dbReference>
<dbReference type="STRING" id="591205.SAMN05421538_10720"/>
<feature type="domain" description="IraD/Gp25-like" evidence="1">
    <location>
        <begin position="101"/>
        <end position="213"/>
    </location>
</feature>
<dbReference type="PANTHER" id="PTHR38595:SF1">
    <property type="entry name" value="TYPE VI SECRETION SYSTEM COMPONENT TSSE1"/>
    <property type="match status" value="1"/>
</dbReference>
<dbReference type="Proteomes" id="UP000199344">
    <property type="component" value="Unassembled WGS sequence"/>
</dbReference>
<reference evidence="2 3" key="1">
    <citation type="submission" date="2016-10" db="EMBL/GenBank/DDBJ databases">
        <authorList>
            <person name="de Groot N.N."/>
        </authorList>
    </citation>
    <scope>NUCLEOTIDE SEQUENCE [LARGE SCALE GENOMIC DNA]</scope>
    <source>
        <strain evidence="2 3">DSM 22220</strain>
    </source>
</reference>
<evidence type="ECO:0000259" key="1">
    <source>
        <dbReference type="Pfam" id="PF04965"/>
    </source>
</evidence>
<organism evidence="2 3">
    <name type="scientific">Paracoccus isoporae</name>
    <dbReference type="NCBI Taxonomy" id="591205"/>
    <lineage>
        <taxon>Bacteria</taxon>
        <taxon>Pseudomonadati</taxon>
        <taxon>Pseudomonadota</taxon>
        <taxon>Alphaproteobacteria</taxon>
        <taxon>Rhodobacterales</taxon>
        <taxon>Paracoccaceae</taxon>
        <taxon>Paracoccus</taxon>
    </lineage>
</organism>
<proteinExistence type="predicted"/>
<dbReference type="EMBL" id="FNAH01000007">
    <property type="protein sequence ID" value="SDE47758.1"/>
    <property type="molecule type" value="Genomic_DNA"/>
</dbReference>
<gene>
    <name evidence="2" type="ORF">SAMN05421538_10720</name>
</gene>
<sequence>MIDQSDMETSLREAVQPSLWDRLVDELHGLSAETSALRRELERELGGAAAVDALLSDGARSIEKTAALNEETRRQAHRLSNLLRRQQRLEEGGVMVTPDVLREAVRRDIEMLFNIERFEARYLLSEREMRRTTTPEELLEDYPEVRRSVVNYGVPSFSGRHGADFDPDALSRELVEVLRVFEPRLKPDTVRVNVSANDKTGLKIQIDALLMLSPVPERLRLSTMIDLDSGHAVTSMEER</sequence>
<name>A0A1G7D803_9RHOB</name>
<dbReference type="InterPro" id="IPR053176">
    <property type="entry name" value="T6SS_TssE1-like"/>
</dbReference>
<dbReference type="RefSeq" id="WP_245727296.1">
    <property type="nucleotide sequence ID" value="NZ_FNAH01000007.1"/>
</dbReference>
<dbReference type="AlphaFoldDB" id="A0A1G7D803"/>
<dbReference type="SUPFAM" id="SSF160719">
    <property type="entry name" value="gpW/gp25-like"/>
    <property type="match status" value="1"/>
</dbReference>
<keyword evidence="3" id="KW-1185">Reference proteome</keyword>
<dbReference type="InterPro" id="IPR007048">
    <property type="entry name" value="IraD/Gp25-like"/>
</dbReference>
<evidence type="ECO:0000313" key="2">
    <source>
        <dbReference type="EMBL" id="SDE47758.1"/>
    </source>
</evidence>
<evidence type="ECO:0000313" key="3">
    <source>
        <dbReference type="Proteomes" id="UP000199344"/>
    </source>
</evidence>